<dbReference type="PANTHER" id="PTHR43808">
    <property type="entry name" value="ACETYLORNITHINE DEACETYLASE"/>
    <property type="match status" value="1"/>
</dbReference>
<gene>
    <name evidence="14" type="primary">argE</name>
    <name evidence="14" type="ORF">BWY41_01731</name>
</gene>
<comment type="cofactor">
    <cofactor evidence="2">
        <name>Zn(2+)</name>
        <dbReference type="ChEBI" id="CHEBI:29105"/>
    </cofactor>
</comment>
<comment type="catalytic activity">
    <reaction evidence="12">
        <text>N-succinyl-(2S,6S)-2,6-diaminopimelate + H2O = (2S,6S)-2,6-diaminopimelate + succinate</text>
        <dbReference type="Rhea" id="RHEA:22608"/>
        <dbReference type="ChEBI" id="CHEBI:15377"/>
        <dbReference type="ChEBI" id="CHEBI:30031"/>
        <dbReference type="ChEBI" id="CHEBI:57609"/>
        <dbReference type="ChEBI" id="CHEBI:58087"/>
        <dbReference type="EC" id="3.5.1.18"/>
    </reaction>
</comment>
<dbReference type="Proteomes" id="UP000485569">
    <property type="component" value="Unassembled WGS sequence"/>
</dbReference>
<dbReference type="UniPathway" id="UPA00034">
    <property type="reaction ID" value="UER00021"/>
</dbReference>
<dbReference type="PROSITE" id="PS00758">
    <property type="entry name" value="ARGE_DAPE_CPG2_1"/>
    <property type="match status" value="1"/>
</dbReference>
<reference evidence="14" key="1">
    <citation type="submission" date="2017-02" db="EMBL/GenBank/DDBJ databases">
        <title>Delving into the versatile metabolic prowess of the omnipresent phylum Bacteroidetes.</title>
        <authorList>
            <person name="Nobu M.K."/>
            <person name="Mei R."/>
            <person name="Narihiro T."/>
            <person name="Kuroda K."/>
            <person name="Liu W.-T."/>
        </authorList>
    </citation>
    <scope>NUCLEOTIDE SEQUENCE</scope>
    <source>
        <strain evidence="14">ADurb.Bin276</strain>
    </source>
</reference>
<dbReference type="EMBL" id="MWBQ01000170">
    <property type="protein sequence ID" value="OQA55201.1"/>
    <property type="molecule type" value="Genomic_DNA"/>
</dbReference>
<dbReference type="InterPro" id="IPR050072">
    <property type="entry name" value="Peptidase_M20A"/>
</dbReference>
<dbReference type="NCBIfam" id="TIGR01910">
    <property type="entry name" value="DapE-ArgE"/>
    <property type="match status" value="1"/>
</dbReference>
<dbReference type="CDD" id="cd08659">
    <property type="entry name" value="M20_ArgE_DapE-like"/>
    <property type="match status" value="1"/>
</dbReference>
<comment type="cofactor">
    <cofactor evidence="1">
        <name>Co(2+)</name>
        <dbReference type="ChEBI" id="CHEBI:48828"/>
    </cofactor>
</comment>
<accession>A0A1V5SLY0</accession>
<dbReference type="GO" id="GO:0009014">
    <property type="term" value="F:succinyl-diaminopimelate desuccinylase activity"/>
    <property type="evidence" value="ECO:0007669"/>
    <property type="project" value="UniProtKB-EC"/>
</dbReference>
<dbReference type="Pfam" id="PF01546">
    <property type="entry name" value="Peptidase_M20"/>
    <property type="match status" value="1"/>
</dbReference>
<dbReference type="Gene3D" id="3.30.70.360">
    <property type="match status" value="1"/>
</dbReference>
<dbReference type="Pfam" id="PF07687">
    <property type="entry name" value="M20_dimer"/>
    <property type="match status" value="1"/>
</dbReference>
<evidence type="ECO:0000256" key="1">
    <source>
        <dbReference type="ARBA" id="ARBA00001941"/>
    </source>
</evidence>
<sequence>MPVLKTLLDNEFDLFEPIHLAQNLVRISSVSRTRGESDLARYIANYLIDHQIRVEWQEVEEGRANIIAEIDGGRGEGPCLLLNGHLDTVPVGTGWTMPPLGGQVIDNYLYGRGSCDMKGSLAAMMYTAKIVSLFTPNLFGKLKLVFVVDEEQDNLGIKKWIEIWQKNWEPIDFAVVGEPTGLNISLGHRGVAAFRVTIKGKSCHAGIAHRGINAIYIASEILQFIKEKQNEFDQYEDEDIGKPALSVGKIQGGTSPNVVPDLCYFEVDVRTVPGLSLHDIESLICDSVKKVFEIHDLPPTFEIEQSIPHLPPVKIPRDVPGIDILSRSISDIPGEMPIFAPFPASCEAAFLDQVDIPTVIFGPGRIEEAHTANEFVSITQIVAASRIYSLLALRFLGGE</sequence>
<organism evidence="14">
    <name type="scientific">Candidatus Atribacter allofermentans</name>
    <dbReference type="NCBI Taxonomy" id="1852833"/>
    <lineage>
        <taxon>Bacteria</taxon>
        <taxon>Pseudomonadati</taxon>
        <taxon>Atribacterota</taxon>
        <taxon>Atribacteria</taxon>
        <taxon>Atribacterales</taxon>
        <taxon>Atribacteraceae</taxon>
        <taxon>Atribacter</taxon>
    </lineage>
</organism>
<keyword evidence="7" id="KW-0028">Amino-acid biosynthesis</keyword>
<keyword evidence="10" id="KW-0862">Zinc</keyword>
<evidence type="ECO:0000256" key="12">
    <source>
        <dbReference type="ARBA" id="ARBA00051301"/>
    </source>
</evidence>
<dbReference type="InterPro" id="IPR010182">
    <property type="entry name" value="ArgE/DapE"/>
</dbReference>
<dbReference type="AlphaFoldDB" id="A0A1V5SLY0"/>
<dbReference type="EC" id="3.5.1.18" evidence="5"/>
<evidence type="ECO:0000256" key="2">
    <source>
        <dbReference type="ARBA" id="ARBA00001947"/>
    </source>
</evidence>
<name>A0A1V5SLY0_9BACT</name>
<proteinExistence type="inferred from homology"/>
<dbReference type="GO" id="GO:0009089">
    <property type="term" value="P:lysine biosynthetic process via diaminopimelate"/>
    <property type="evidence" value="ECO:0007669"/>
    <property type="project" value="UniProtKB-UniPathway"/>
</dbReference>
<dbReference type="Gene3D" id="3.40.630.10">
    <property type="entry name" value="Zn peptidases"/>
    <property type="match status" value="1"/>
</dbReference>
<protein>
    <recommendedName>
        <fullName evidence="6">Probable succinyl-diaminopimelate desuccinylase</fullName>
        <ecNumber evidence="5">3.5.1.18</ecNumber>
    </recommendedName>
</protein>
<evidence type="ECO:0000256" key="9">
    <source>
        <dbReference type="ARBA" id="ARBA00022801"/>
    </source>
</evidence>
<keyword evidence="11" id="KW-0170">Cobalt</keyword>
<dbReference type="PANTHER" id="PTHR43808:SF8">
    <property type="entry name" value="PEPTIDASE M20 DIMERISATION DOMAIN-CONTAINING PROTEIN"/>
    <property type="match status" value="1"/>
</dbReference>
<comment type="caution">
    <text evidence="14">The sequence shown here is derived from an EMBL/GenBank/DDBJ whole genome shotgun (WGS) entry which is preliminary data.</text>
</comment>
<dbReference type="InterPro" id="IPR011650">
    <property type="entry name" value="Peptidase_M20_dimer"/>
</dbReference>
<evidence type="ECO:0000256" key="11">
    <source>
        <dbReference type="ARBA" id="ARBA00023285"/>
    </source>
</evidence>
<evidence type="ECO:0000256" key="7">
    <source>
        <dbReference type="ARBA" id="ARBA00022605"/>
    </source>
</evidence>
<evidence type="ECO:0000256" key="4">
    <source>
        <dbReference type="ARBA" id="ARBA00006247"/>
    </source>
</evidence>
<keyword evidence="8" id="KW-0479">Metal-binding</keyword>
<keyword evidence="9 14" id="KW-0378">Hydrolase</keyword>
<evidence type="ECO:0000256" key="3">
    <source>
        <dbReference type="ARBA" id="ARBA00005130"/>
    </source>
</evidence>
<dbReference type="SUPFAM" id="SSF53187">
    <property type="entry name" value="Zn-dependent exopeptidases"/>
    <property type="match status" value="1"/>
</dbReference>
<comment type="pathway">
    <text evidence="3">Amino-acid biosynthesis; L-lysine biosynthesis via DAP pathway; LL-2,6-diaminopimelate from (S)-tetrahydrodipicolinate (succinylase route): step 3/3.</text>
</comment>
<feature type="domain" description="Peptidase M20 dimerisation" evidence="13">
    <location>
        <begin position="187"/>
        <end position="291"/>
    </location>
</feature>
<evidence type="ECO:0000256" key="10">
    <source>
        <dbReference type="ARBA" id="ARBA00022833"/>
    </source>
</evidence>
<evidence type="ECO:0000313" key="14">
    <source>
        <dbReference type="EMBL" id="OQA55201.1"/>
    </source>
</evidence>
<dbReference type="SUPFAM" id="SSF55031">
    <property type="entry name" value="Bacterial exopeptidase dimerisation domain"/>
    <property type="match status" value="1"/>
</dbReference>
<evidence type="ECO:0000256" key="6">
    <source>
        <dbReference type="ARBA" id="ARBA00016853"/>
    </source>
</evidence>
<evidence type="ECO:0000256" key="8">
    <source>
        <dbReference type="ARBA" id="ARBA00022723"/>
    </source>
</evidence>
<dbReference type="GO" id="GO:0046872">
    <property type="term" value="F:metal ion binding"/>
    <property type="evidence" value="ECO:0007669"/>
    <property type="project" value="UniProtKB-KW"/>
</dbReference>
<evidence type="ECO:0000256" key="5">
    <source>
        <dbReference type="ARBA" id="ARBA00011921"/>
    </source>
</evidence>
<comment type="similarity">
    <text evidence="4">Belongs to the peptidase M20A family.</text>
</comment>
<dbReference type="InterPro" id="IPR036264">
    <property type="entry name" value="Bact_exopeptidase_dim_dom"/>
</dbReference>
<dbReference type="InterPro" id="IPR001261">
    <property type="entry name" value="ArgE/DapE_CS"/>
</dbReference>
<evidence type="ECO:0000259" key="13">
    <source>
        <dbReference type="Pfam" id="PF07687"/>
    </source>
</evidence>
<dbReference type="InterPro" id="IPR002933">
    <property type="entry name" value="Peptidase_M20"/>
</dbReference>